<dbReference type="AlphaFoldDB" id="A0AAV1ECA9"/>
<proteinExistence type="predicted"/>
<evidence type="ECO:0000313" key="3">
    <source>
        <dbReference type="Proteomes" id="UP001161247"/>
    </source>
</evidence>
<reference evidence="2" key="1">
    <citation type="submission" date="2023-03" db="EMBL/GenBank/DDBJ databases">
        <authorList>
            <person name="Julca I."/>
        </authorList>
    </citation>
    <scope>NUCLEOTIDE SEQUENCE</scope>
</reference>
<dbReference type="Proteomes" id="UP001161247">
    <property type="component" value="Chromosome 9"/>
</dbReference>
<sequence length="159" mass="18109">MNSAQGDDANGEKLLFDLNSSPPSEGDENGEKLLFDLNSTPSKSFLLDGERKNNHLGTINLNLEQYGNIDVIYLMGDYSDEEFEEGFVGFEEECEEEFEEDFVGDNFEEDLEEDVKGDQQVFGVHLEEQLEQETNDNNLEEQQAMFYGDYAMCGYSFNS</sequence>
<feature type="region of interest" description="Disordered" evidence="1">
    <location>
        <begin position="1"/>
        <end position="34"/>
    </location>
</feature>
<organism evidence="2 3">
    <name type="scientific">Oldenlandia corymbosa var. corymbosa</name>
    <dbReference type="NCBI Taxonomy" id="529605"/>
    <lineage>
        <taxon>Eukaryota</taxon>
        <taxon>Viridiplantae</taxon>
        <taxon>Streptophyta</taxon>
        <taxon>Embryophyta</taxon>
        <taxon>Tracheophyta</taxon>
        <taxon>Spermatophyta</taxon>
        <taxon>Magnoliopsida</taxon>
        <taxon>eudicotyledons</taxon>
        <taxon>Gunneridae</taxon>
        <taxon>Pentapetalae</taxon>
        <taxon>asterids</taxon>
        <taxon>lamiids</taxon>
        <taxon>Gentianales</taxon>
        <taxon>Rubiaceae</taxon>
        <taxon>Rubioideae</taxon>
        <taxon>Spermacoceae</taxon>
        <taxon>Hedyotis-Oldenlandia complex</taxon>
        <taxon>Oldenlandia</taxon>
    </lineage>
</organism>
<gene>
    <name evidence="2" type="ORF">OLC1_LOCUS23313</name>
</gene>
<keyword evidence="3" id="KW-1185">Reference proteome</keyword>
<dbReference type="EMBL" id="OX459126">
    <property type="protein sequence ID" value="CAI9117218.1"/>
    <property type="molecule type" value="Genomic_DNA"/>
</dbReference>
<accession>A0AAV1ECA9</accession>
<protein>
    <submittedName>
        <fullName evidence="2">OLC1v1018567C1</fullName>
    </submittedName>
</protein>
<evidence type="ECO:0000256" key="1">
    <source>
        <dbReference type="SAM" id="MobiDB-lite"/>
    </source>
</evidence>
<name>A0AAV1ECA9_OLDCO</name>
<evidence type="ECO:0000313" key="2">
    <source>
        <dbReference type="EMBL" id="CAI9117218.1"/>
    </source>
</evidence>